<keyword evidence="7 11" id="KW-0408">Iron</keyword>
<evidence type="ECO:0000256" key="11">
    <source>
        <dbReference type="RuleBase" id="RU366059"/>
    </source>
</evidence>
<feature type="domain" description="Serine dehydratase-like alpha subunit" evidence="12">
    <location>
        <begin position="16"/>
        <end position="277"/>
    </location>
</feature>
<dbReference type="InterPro" id="IPR004642">
    <property type="entry name" value="Ser_deHydtase_asu"/>
</dbReference>
<keyword evidence="14" id="KW-1185">Reference proteome</keyword>
<comment type="pathway">
    <text evidence="2">Carbohydrate biosynthesis; gluconeogenesis.</text>
</comment>
<dbReference type="AlphaFoldDB" id="A0A3P7PVZ8"/>
<dbReference type="OrthoDB" id="9805537at2"/>
<evidence type="ECO:0000313" key="14">
    <source>
        <dbReference type="Proteomes" id="UP000279029"/>
    </source>
</evidence>
<reference evidence="13 14" key="1">
    <citation type="submission" date="2018-09" db="EMBL/GenBank/DDBJ databases">
        <authorList>
            <person name="Postec A."/>
        </authorList>
    </citation>
    <scope>NUCLEOTIDE SEQUENCE [LARGE SCALE GENOMIC DNA]</scope>
    <source>
        <strain evidence="13">70B-A</strain>
    </source>
</reference>
<keyword evidence="9 11" id="KW-0456">Lyase</keyword>
<dbReference type="EMBL" id="LR130778">
    <property type="protein sequence ID" value="VDN47421.1"/>
    <property type="molecule type" value="Genomic_DNA"/>
</dbReference>
<dbReference type="RefSeq" id="WP_125136736.1">
    <property type="nucleotide sequence ID" value="NZ_LR130778.1"/>
</dbReference>
<evidence type="ECO:0000256" key="2">
    <source>
        <dbReference type="ARBA" id="ARBA00004742"/>
    </source>
</evidence>
<gene>
    <name evidence="13" type="primary">sdaAA</name>
    <name evidence="13" type="ORF">PATL70BA_1536</name>
</gene>
<dbReference type="EC" id="4.3.1.17" evidence="11"/>
<dbReference type="NCBIfam" id="TIGR00718">
    <property type="entry name" value="sda_alpha"/>
    <property type="match status" value="1"/>
</dbReference>
<proteinExistence type="inferred from homology"/>
<comment type="cofactor">
    <cofactor evidence="1 11">
        <name>[4Fe-4S] cluster</name>
        <dbReference type="ChEBI" id="CHEBI:49883"/>
    </cofactor>
</comment>
<accession>A0A3P7PVZ8</accession>
<evidence type="ECO:0000313" key="13">
    <source>
        <dbReference type="EMBL" id="VDN47421.1"/>
    </source>
</evidence>
<evidence type="ECO:0000259" key="12">
    <source>
        <dbReference type="Pfam" id="PF03313"/>
    </source>
</evidence>
<evidence type="ECO:0000256" key="9">
    <source>
        <dbReference type="ARBA" id="ARBA00023239"/>
    </source>
</evidence>
<organism evidence="13 14">
    <name type="scientific">Petrocella atlantisensis</name>
    <dbReference type="NCBI Taxonomy" id="2173034"/>
    <lineage>
        <taxon>Bacteria</taxon>
        <taxon>Bacillati</taxon>
        <taxon>Bacillota</taxon>
        <taxon>Clostridia</taxon>
        <taxon>Lachnospirales</taxon>
        <taxon>Vallitaleaceae</taxon>
        <taxon>Petrocella</taxon>
    </lineage>
</organism>
<evidence type="ECO:0000256" key="7">
    <source>
        <dbReference type="ARBA" id="ARBA00023004"/>
    </source>
</evidence>
<keyword evidence="6 11" id="KW-0479">Metal-binding</keyword>
<evidence type="ECO:0000256" key="10">
    <source>
        <dbReference type="ARBA" id="ARBA00049406"/>
    </source>
</evidence>
<evidence type="ECO:0000256" key="1">
    <source>
        <dbReference type="ARBA" id="ARBA00001966"/>
    </source>
</evidence>
<dbReference type="PANTHER" id="PTHR30182:SF1">
    <property type="entry name" value="L-SERINE DEHYDRATASE 1"/>
    <property type="match status" value="1"/>
</dbReference>
<dbReference type="GO" id="GO:0003941">
    <property type="term" value="F:L-serine ammonia-lyase activity"/>
    <property type="evidence" value="ECO:0007669"/>
    <property type="project" value="UniProtKB-UniRule"/>
</dbReference>
<evidence type="ECO:0000256" key="3">
    <source>
        <dbReference type="ARBA" id="ARBA00008636"/>
    </source>
</evidence>
<keyword evidence="8 11" id="KW-0411">Iron-sulfur</keyword>
<dbReference type="KEGG" id="cbar:PATL70BA_1536"/>
<dbReference type="InterPro" id="IPR005130">
    <property type="entry name" value="Ser_deHydtase-like_asu"/>
</dbReference>
<evidence type="ECO:0000256" key="6">
    <source>
        <dbReference type="ARBA" id="ARBA00022723"/>
    </source>
</evidence>
<sequence>MKIATAKDILLIKETHNLNLFEIALQYEVSNSDLDQGVIVDTMARQWQIMKQAITLGLDPDNQHLHGKILGREAIKLKTSFESGKSICGETTSKAIMYALSTMEVNMAMGQIVAAPTAGASGVLPGTLKALQETYHLEDSKIIEALFVAGLVGMIIAKQASISGAKGGCQAEIGSAASMAAAATVYVLDGTMEQSFDAAAIAINNMMGLICDPVAGLVEVPCHKRNALGAANALLCAEMVLAGLPSMIPFDEVVQAMKQVGDLLPACHRETATGGIAISKTAKAIEARIMNDE</sequence>
<dbReference type="GO" id="GO:0051539">
    <property type="term" value="F:4 iron, 4 sulfur cluster binding"/>
    <property type="evidence" value="ECO:0007669"/>
    <property type="project" value="UniProtKB-UniRule"/>
</dbReference>
<dbReference type="GO" id="GO:0046872">
    <property type="term" value="F:metal ion binding"/>
    <property type="evidence" value="ECO:0007669"/>
    <property type="project" value="UniProtKB-KW"/>
</dbReference>
<evidence type="ECO:0000256" key="4">
    <source>
        <dbReference type="ARBA" id="ARBA00022432"/>
    </source>
</evidence>
<dbReference type="GO" id="GO:0006094">
    <property type="term" value="P:gluconeogenesis"/>
    <property type="evidence" value="ECO:0007669"/>
    <property type="project" value="UniProtKB-KW"/>
</dbReference>
<dbReference type="InterPro" id="IPR051318">
    <property type="entry name" value="Fe-S_L-Ser"/>
</dbReference>
<dbReference type="PANTHER" id="PTHR30182">
    <property type="entry name" value="L-SERINE DEHYDRATASE"/>
    <property type="match status" value="1"/>
</dbReference>
<evidence type="ECO:0000256" key="8">
    <source>
        <dbReference type="ARBA" id="ARBA00023014"/>
    </source>
</evidence>
<dbReference type="Proteomes" id="UP000279029">
    <property type="component" value="Chromosome"/>
</dbReference>
<dbReference type="Pfam" id="PF03313">
    <property type="entry name" value="SDH_alpha"/>
    <property type="match status" value="1"/>
</dbReference>
<protein>
    <recommendedName>
        <fullName evidence="11">L-serine dehydratase</fullName>
        <ecNumber evidence="11">4.3.1.17</ecNumber>
    </recommendedName>
</protein>
<name>A0A3P7PVZ8_9FIRM</name>
<evidence type="ECO:0000256" key="5">
    <source>
        <dbReference type="ARBA" id="ARBA00022485"/>
    </source>
</evidence>
<comment type="similarity">
    <text evidence="3 11">Belongs to the iron-sulfur dependent L-serine dehydratase family.</text>
</comment>
<keyword evidence="4 11" id="KW-0312">Gluconeogenesis</keyword>
<keyword evidence="5 11" id="KW-0004">4Fe-4S</keyword>
<comment type="catalytic activity">
    <reaction evidence="10 11">
        <text>L-serine = pyruvate + NH4(+)</text>
        <dbReference type="Rhea" id="RHEA:19169"/>
        <dbReference type="ChEBI" id="CHEBI:15361"/>
        <dbReference type="ChEBI" id="CHEBI:28938"/>
        <dbReference type="ChEBI" id="CHEBI:33384"/>
        <dbReference type="EC" id="4.3.1.17"/>
    </reaction>
</comment>